<sequence>MRTPPWGRPDGDAPMRMPPWGRPDEDASMGTPRWGRPDGDAPMGTPVLWAQCEFISCHSCLCDLLVLQFADWCLAYGTHGCRIPDRPYSLFEGMAGTILYLSELADPQNSCFPAFEL</sequence>
<evidence type="ECO:0000313" key="2">
    <source>
        <dbReference type="EMBL" id="TWW71441.1"/>
    </source>
</evidence>
<organism evidence="2 3">
    <name type="scientific">Takifugu flavidus</name>
    <name type="common">sansaifugu</name>
    <dbReference type="NCBI Taxonomy" id="433684"/>
    <lineage>
        <taxon>Eukaryota</taxon>
        <taxon>Metazoa</taxon>
        <taxon>Chordata</taxon>
        <taxon>Craniata</taxon>
        <taxon>Vertebrata</taxon>
        <taxon>Euteleostomi</taxon>
        <taxon>Actinopterygii</taxon>
        <taxon>Neopterygii</taxon>
        <taxon>Teleostei</taxon>
        <taxon>Neoteleostei</taxon>
        <taxon>Acanthomorphata</taxon>
        <taxon>Eupercaria</taxon>
        <taxon>Tetraodontiformes</taxon>
        <taxon>Tetradontoidea</taxon>
        <taxon>Tetraodontidae</taxon>
        <taxon>Takifugu</taxon>
    </lineage>
</organism>
<dbReference type="GO" id="GO:0005975">
    <property type="term" value="P:carbohydrate metabolic process"/>
    <property type="evidence" value="ECO:0007669"/>
    <property type="project" value="InterPro"/>
</dbReference>
<name>A0A5C6NXS9_9TELE</name>
<protein>
    <submittedName>
        <fullName evidence="2">LanC-like protein 2</fullName>
    </submittedName>
</protein>
<gene>
    <name evidence="2" type="ORF">D4764_17G0009240</name>
</gene>
<dbReference type="GO" id="GO:0005886">
    <property type="term" value="C:plasma membrane"/>
    <property type="evidence" value="ECO:0007669"/>
    <property type="project" value="TreeGrafter"/>
</dbReference>
<dbReference type="Proteomes" id="UP000324091">
    <property type="component" value="Chromosome 17"/>
</dbReference>
<evidence type="ECO:0000313" key="3">
    <source>
        <dbReference type="Proteomes" id="UP000324091"/>
    </source>
</evidence>
<dbReference type="PANTHER" id="PTHR12736">
    <property type="entry name" value="LANC-LIKE PROTEIN"/>
    <property type="match status" value="1"/>
</dbReference>
<proteinExistence type="predicted"/>
<comment type="caution">
    <text evidence="2">The sequence shown here is derived from an EMBL/GenBank/DDBJ whole genome shotgun (WGS) entry which is preliminary data.</text>
</comment>
<dbReference type="EMBL" id="RHFK02000009">
    <property type="protein sequence ID" value="TWW71441.1"/>
    <property type="molecule type" value="Genomic_DNA"/>
</dbReference>
<feature type="region of interest" description="Disordered" evidence="1">
    <location>
        <begin position="1"/>
        <end position="37"/>
    </location>
</feature>
<dbReference type="Gene3D" id="1.50.10.10">
    <property type="match status" value="1"/>
</dbReference>
<dbReference type="SUPFAM" id="SSF158745">
    <property type="entry name" value="LanC-like"/>
    <property type="match status" value="1"/>
</dbReference>
<accession>A0A5C6NXS9</accession>
<dbReference type="GO" id="GO:0031179">
    <property type="term" value="P:peptide modification"/>
    <property type="evidence" value="ECO:0007669"/>
    <property type="project" value="InterPro"/>
</dbReference>
<reference evidence="2 3" key="1">
    <citation type="submission" date="2019-04" db="EMBL/GenBank/DDBJ databases">
        <title>Chromosome genome assembly for Takifugu flavidus.</title>
        <authorList>
            <person name="Xiao S."/>
        </authorList>
    </citation>
    <scope>NUCLEOTIDE SEQUENCE [LARGE SCALE GENOMIC DNA]</scope>
    <source>
        <strain evidence="2">HTHZ2018</strain>
        <tissue evidence="2">Muscle</tissue>
    </source>
</reference>
<dbReference type="AlphaFoldDB" id="A0A5C6NXS9"/>
<dbReference type="InterPro" id="IPR007822">
    <property type="entry name" value="LANC-like"/>
</dbReference>
<dbReference type="InterPro" id="IPR012341">
    <property type="entry name" value="6hp_glycosidase-like_sf"/>
</dbReference>
<dbReference type="Pfam" id="PF05147">
    <property type="entry name" value="LANC_like"/>
    <property type="match status" value="1"/>
</dbReference>
<evidence type="ECO:0000256" key="1">
    <source>
        <dbReference type="SAM" id="MobiDB-lite"/>
    </source>
</evidence>
<keyword evidence="3" id="KW-1185">Reference proteome</keyword>
<dbReference type="PANTHER" id="PTHR12736:SF11">
    <property type="entry name" value="LANC-LIKE PROTEIN 2"/>
    <property type="match status" value="1"/>
</dbReference>